<sequence>MGKTPLLQGVFYVFHKGNVCSSVRNHMFLLLKTYGSGSGDVKNKTGISRKTGLRFPNSFPNFEMPFLFRIFKNQIYLTIRYV</sequence>
<reference evidence="1 2" key="2">
    <citation type="submission" date="2008-08" db="EMBL/GenBank/DDBJ databases">
        <authorList>
            <person name="Fulton L."/>
            <person name="Clifton S."/>
            <person name="Fulton B."/>
            <person name="Xu J."/>
            <person name="Minx P."/>
            <person name="Pepin K.H."/>
            <person name="Johnson M."/>
            <person name="Thiruvilangam P."/>
            <person name="Bhonagiri V."/>
            <person name="Nash W.E."/>
            <person name="Mardis E.R."/>
            <person name="Wilson R.K."/>
        </authorList>
    </citation>
    <scope>NUCLEOTIDE SEQUENCE [LARGE SCALE GENOMIC DNA]</scope>
    <source>
        <strain evidence="2">DSM 17135 / JCM 12973 / M2</strain>
    </source>
</reference>
<dbReference type="Proteomes" id="UP000003452">
    <property type="component" value="Unassembled WGS sequence"/>
</dbReference>
<name>B5D368_PHOPM</name>
<dbReference type="AlphaFoldDB" id="B5D368"/>
<protein>
    <submittedName>
        <fullName evidence="1">Uncharacterized protein</fullName>
    </submittedName>
</protein>
<organism evidence="1 2">
    <name type="scientific">Phocaeicola plebeius (strain DSM 17135 / JCM 12973 / CCUG 54634 / M2)</name>
    <name type="common">Bacteroides plebeius</name>
    <dbReference type="NCBI Taxonomy" id="484018"/>
    <lineage>
        <taxon>Bacteria</taxon>
        <taxon>Pseudomonadati</taxon>
        <taxon>Bacteroidota</taxon>
        <taxon>Bacteroidia</taxon>
        <taxon>Bacteroidales</taxon>
        <taxon>Bacteroidaceae</taxon>
        <taxon>Phocaeicola</taxon>
    </lineage>
</organism>
<evidence type="ECO:0000313" key="2">
    <source>
        <dbReference type="Proteomes" id="UP000003452"/>
    </source>
</evidence>
<accession>B5D368</accession>
<gene>
    <name evidence="1" type="ORF">BACPLE_03462</name>
</gene>
<dbReference type="EMBL" id="ABQC02000024">
    <property type="protein sequence ID" value="EDY94018.1"/>
    <property type="molecule type" value="Genomic_DNA"/>
</dbReference>
<evidence type="ECO:0000313" key="1">
    <source>
        <dbReference type="EMBL" id="EDY94018.1"/>
    </source>
</evidence>
<proteinExistence type="predicted"/>
<reference evidence="1 2" key="1">
    <citation type="submission" date="2008-08" db="EMBL/GenBank/DDBJ databases">
        <title>Draft genome sequence of Bacteroides plebeius (DSM 17135).</title>
        <authorList>
            <person name="Sudarsanam P."/>
            <person name="Ley R."/>
            <person name="Guruge J."/>
            <person name="Turnbaugh P.J."/>
            <person name="Mahowald M."/>
            <person name="Liep D."/>
            <person name="Gordon J."/>
        </authorList>
    </citation>
    <scope>NUCLEOTIDE SEQUENCE [LARGE SCALE GENOMIC DNA]</scope>
    <source>
        <strain evidence="2">DSM 17135 / JCM 12973 / M2</strain>
    </source>
</reference>
<dbReference type="HOGENOM" id="CLU_2551299_0_0_10"/>
<comment type="caution">
    <text evidence="1">The sequence shown here is derived from an EMBL/GenBank/DDBJ whole genome shotgun (WGS) entry which is preliminary data.</text>
</comment>